<dbReference type="SUPFAM" id="SSF63829">
    <property type="entry name" value="Calcium-dependent phosphotriesterase"/>
    <property type="match status" value="1"/>
</dbReference>
<dbReference type="EMBL" id="PYAL01000003">
    <property type="protein sequence ID" value="RXN90542.1"/>
    <property type="molecule type" value="Genomic_DNA"/>
</dbReference>
<proteinExistence type="predicted"/>
<dbReference type="AlphaFoldDB" id="A0A4V1MS96"/>
<dbReference type="InterPro" id="IPR011042">
    <property type="entry name" value="6-blade_b-propeller_TolB-like"/>
</dbReference>
<dbReference type="OrthoDB" id="9768084at2"/>
<dbReference type="Pfam" id="PF01436">
    <property type="entry name" value="NHL"/>
    <property type="match status" value="1"/>
</dbReference>
<keyword evidence="7" id="KW-1185">Reference proteome</keyword>
<dbReference type="PROSITE" id="PS51125">
    <property type="entry name" value="NHL"/>
    <property type="match status" value="1"/>
</dbReference>
<protein>
    <submittedName>
        <fullName evidence="6">6-bladed beta-propeller</fullName>
    </submittedName>
</protein>
<keyword evidence="1 5" id="KW-0732">Signal</keyword>
<reference evidence="6 7" key="1">
    <citation type="journal article" date="2017" name="Int. J. Syst. Evol. Microbiol.">
        <title>Achromobacter aloeverae sp. nov., isolated from the root of Aloe vera (L.) Burm.f.</title>
        <authorList>
            <person name="Kuncharoen N."/>
            <person name="Muramatsu Y."/>
            <person name="Shibata C."/>
            <person name="Kamakura Y."/>
            <person name="Nakagawa Y."/>
            <person name="Tanasupawat S."/>
        </authorList>
    </citation>
    <scope>NUCLEOTIDE SEQUENCE [LARGE SCALE GENOMIC DNA]</scope>
    <source>
        <strain evidence="6 7">AVA-1</strain>
    </source>
</reference>
<feature type="signal peptide" evidence="5">
    <location>
        <begin position="1"/>
        <end position="21"/>
    </location>
</feature>
<feature type="repeat" description="NHL" evidence="4">
    <location>
        <begin position="202"/>
        <end position="241"/>
    </location>
</feature>
<dbReference type="PANTHER" id="PTHR10680">
    <property type="entry name" value="PEPTIDYL-GLYCINE ALPHA-AMIDATING MONOOXYGENASE"/>
    <property type="match status" value="1"/>
</dbReference>
<keyword evidence="3" id="KW-0325">Glycoprotein</keyword>
<evidence type="ECO:0000313" key="6">
    <source>
        <dbReference type="EMBL" id="RXN90542.1"/>
    </source>
</evidence>
<sequence>MKQTKSLLIAALTLGPVLALAATEPQAIPFKATNPIKMPAGQHLGEVSGVAVDKVGHIYVYQRGNTNGPAYGAAAAQLLEFDQNGKYVREIGAHLYAWSFAHDVRVDPQGNIWAADKGSDMVIKFNREGEVVWTFGRKPEASDEGAHPLEHPKPPLPAVDGAFRQVTDMAWDSKGNTYISDGYINSRVAKIGPDGRWLKSWGSFGSEPGQFNTLHAIATDAEDHVYVADRGNRRIQVFDPDGKYLRSITIDLPAPADAQQLYGNKPNPEAGGVATMFPGAPWTLCITPKVPGKQQVLYTSDAYPGRIYKLSLDGKLLGYLGSSGRNAGQFGWVHEIACPSENTLYVGELLNWRVQKLTLSPKP</sequence>
<dbReference type="InterPro" id="IPR001258">
    <property type="entry name" value="NHL_repeat"/>
</dbReference>
<dbReference type="CDD" id="cd14958">
    <property type="entry name" value="NHL_PAL_like"/>
    <property type="match status" value="1"/>
</dbReference>
<dbReference type="RefSeq" id="WP_129150974.1">
    <property type="nucleotide sequence ID" value="NZ_JBHSDO010000014.1"/>
</dbReference>
<organism evidence="6 7">
    <name type="scientific">Achromobacter aloeverae</name>
    <dbReference type="NCBI Taxonomy" id="1750518"/>
    <lineage>
        <taxon>Bacteria</taxon>
        <taxon>Pseudomonadati</taxon>
        <taxon>Pseudomonadota</taxon>
        <taxon>Betaproteobacteria</taxon>
        <taxon>Burkholderiales</taxon>
        <taxon>Alcaligenaceae</taxon>
        <taxon>Achromobacter</taxon>
    </lineage>
</organism>
<dbReference type="Proteomes" id="UP000290849">
    <property type="component" value="Unassembled WGS sequence"/>
</dbReference>
<dbReference type="Gene3D" id="2.120.10.30">
    <property type="entry name" value="TolB, C-terminal domain"/>
    <property type="match status" value="2"/>
</dbReference>
<evidence type="ECO:0000256" key="4">
    <source>
        <dbReference type="PROSITE-ProRule" id="PRU00504"/>
    </source>
</evidence>
<name>A0A4V1MS96_9BURK</name>
<comment type="caution">
    <text evidence="6">The sequence shown here is derived from an EMBL/GenBank/DDBJ whole genome shotgun (WGS) entry which is preliminary data.</text>
</comment>
<evidence type="ECO:0000313" key="7">
    <source>
        <dbReference type="Proteomes" id="UP000290849"/>
    </source>
</evidence>
<feature type="chain" id="PRO_5020257581" evidence="5">
    <location>
        <begin position="22"/>
        <end position="363"/>
    </location>
</feature>
<keyword evidence="2" id="KW-0677">Repeat</keyword>
<evidence type="ECO:0000256" key="3">
    <source>
        <dbReference type="ARBA" id="ARBA00023180"/>
    </source>
</evidence>
<evidence type="ECO:0000256" key="1">
    <source>
        <dbReference type="ARBA" id="ARBA00022729"/>
    </source>
</evidence>
<evidence type="ECO:0000256" key="2">
    <source>
        <dbReference type="ARBA" id="ARBA00022737"/>
    </source>
</evidence>
<evidence type="ECO:0000256" key="5">
    <source>
        <dbReference type="SAM" id="SignalP"/>
    </source>
</evidence>
<accession>A0A4V1MS96</accession>
<gene>
    <name evidence="6" type="ORF">C7R54_13745</name>
</gene>